<feature type="domain" description="FUZ/MON1/HPS1 second Longin" evidence="3">
    <location>
        <begin position="200"/>
        <end position="286"/>
    </location>
</feature>
<feature type="compositionally biased region" description="Polar residues" evidence="1">
    <location>
        <begin position="494"/>
        <end position="536"/>
    </location>
</feature>
<dbReference type="Pfam" id="PF19037">
    <property type="entry name" value="Fuz_longin_2"/>
    <property type="match status" value="1"/>
</dbReference>
<dbReference type="AlphaFoldDB" id="A0A6A7FYV5"/>
<evidence type="ECO:0000259" key="2">
    <source>
        <dbReference type="Pfam" id="PF19036"/>
    </source>
</evidence>
<organism evidence="4">
    <name type="scientific">Hirondellea gigas</name>
    <dbReference type="NCBI Taxonomy" id="1518452"/>
    <lineage>
        <taxon>Eukaryota</taxon>
        <taxon>Metazoa</taxon>
        <taxon>Ecdysozoa</taxon>
        <taxon>Arthropoda</taxon>
        <taxon>Crustacea</taxon>
        <taxon>Multicrustacea</taxon>
        <taxon>Malacostraca</taxon>
        <taxon>Eumalacostraca</taxon>
        <taxon>Peracarida</taxon>
        <taxon>Amphipoda</taxon>
        <taxon>Amphilochidea</taxon>
        <taxon>Lysianassida</taxon>
        <taxon>Lysianassidira</taxon>
        <taxon>Lysianassoidea</taxon>
        <taxon>Lysianassidae</taxon>
        <taxon>Hirondellea</taxon>
    </lineage>
</organism>
<sequence>MANVTLVALSAVSGVPLFIRHKGSNKPPSYNVVGSLNGVFMFGESQGTKLIDTRTPHMAITWKTYHDSVRLILLHGDDTSNNRRKNATNVNNDSSSKQSCLLYGGLADQRLLDLIFNSLVLLLSIDALASTSNIERLKKDVKVCYPLLDVLLERCEGRGGGRWGPGPLFSHLVHCSDTVLPPDNYNLQSEVQKWSEGYCSSSYGCLVSANGRVLAGSRTYWTLSSTELVLLPMLLLAAPTPNTATDVAVYLPHKSPKVPFRLLGIKLTCHVWCVSVCGPSPSLASVLKSAVLFWGPYYAGIETLAATQPYNMTAGVRQSLDKAVLGLLLINYETKRCISCVHLGPSSKSSSKTPNNNNKHSSSSSGIASSNTNTIKSTATRTSSGITDTIERNTYNNSNTGTVDSRSRKAKGVKSQSPPRSQCSTLKSSSGKTPTIHTYQTVELNISPVQPRRALSPHGKNTSRALSPSSGSRALSPSSSRPTSRVSRTVSPAPDTNKSSNKSASHNRALSPSSSKPNSNRTLSPTGFKSNTSRALSPSGAGPGSVNSRNSRALSPSAGRSCSPHSTHTNTLKSNKSSPGGGAGAGGAAQLTPAFKMAALASVYRSLVGGLLQPPGLPVFTDTPSFHIEGGHSVTEAYVWCGVCRVYVLQTASLHLLVVLPSALPHTLARSVTYKTLDVFLKGKTPRL</sequence>
<dbReference type="EMBL" id="IACT01004051">
    <property type="protein sequence ID" value="LAC23263.1"/>
    <property type="molecule type" value="mRNA"/>
</dbReference>
<feature type="region of interest" description="Disordered" evidence="1">
    <location>
        <begin position="345"/>
        <end position="587"/>
    </location>
</feature>
<feature type="compositionally biased region" description="Polar residues" evidence="1">
    <location>
        <begin position="545"/>
        <end position="578"/>
    </location>
</feature>
<proteinExistence type="evidence at transcript level"/>
<dbReference type="Pfam" id="PF19036">
    <property type="entry name" value="Fuz_longin_1"/>
    <property type="match status" value="1"/>
</dbReference>
<dbReference type="PANTHER" id="PTHR13559:SF1">
    <property type="entry name" value="PROTEIN FUZZY HOMOLOG"/>
    <property type="match status" value="1"/>
</dbReference>
<feature type="compositionally biased region" description="Low complexity" evidence="1">
    <location>
        <begin position="346"/>
        <end position="374"/>
    </location>
</feature>
<dbReference type="GO" id="GO:1905515">
    <property type="term" value="P:non-motile cilium assembly"/>
    <property type="evidence" value="ECO:0007669"/>
    <property type="project" value="TreeGrafter"/>
</dbReference>
<name>A0A6A7FYV5_9CRUS</name>
<dbReference type="InterPro" id="IPR043971">
    <property type="entry name" value="FUZ/MON1/HPS1_longin_2"/>
</dbReference>
<dbReference type="PANTHER" id="PTHR13559">
    <property type="entry name" value="INTRACELLULAR TRAFFIC PROTEIN-RELATED"/>
    <property type="match status" value="1"/>
</dbReference>
<dbReference type="GO" id="GO:0016192">
    <property type="term" value="P:vesicle-mediated transport"/>
    <property type="evidence" value="ECO:0007669"/>
    <property type="project" value="InterPro"/>
</dbReference>
<accession>A0A6A7FYV5</accession>
<evidence type="ECO:0000256" key="1">
    <source>
        <dbReference type="SAM" id="MobiDB-lite"/>
    </source>
</evidence>
<feature type="compositionally biased region" description="Polar residues" evidence="1">
    <location>
        <begin position="375"/>
        <end position="404"/>
    </location>
</feature>
<feature type="domain" description="FUZ/MON1/HPS1 first Longin" evidence="2">
    <location>
        <begin position="10"/>
        <end position="82"/>
    </location>
</feature>
<reference evidence="4" key="1">
    <citation type="submission" date="2017-11" db="EMBL/GenBank/DDBJ databases">
        <title>The sensing device of the deep-sea amphipod.</title>
        <authorList>
            <person name="Kobayashi H."/>
            <person name="Nagahama T."/>
            <person name="Arai W."/>
            <person name="Sasagawa Y."/>
            <person name="Umeda M."/>
            <person name="Hayashi T."/>
            <person name="Nikaido I."/>
            <person name="Watanabe H."/>
            <person name="Oguri K."/>
            <person name="Kitazato H."/>
            <person name="Fujioka K."/>
            <person name="Kido Y."/>
            <person name="Takami H."/>
        </authorList>
    </citation>
    <scope>NUCLEOTIDE SEQUENCE</scope>
    <source>
        <tissue evidence="4">Whole body</tissue>
    </source>
</reference>
<evidence type="ECO:0000313" key="4">
    <source>
        <dbReference type="EMBL" id="LAC23263.1"/>
    </source>
</evidence>
<protein>
    <submittedName>
        <fullName evidence="4">Protein fuzzy homolog</fullName>
    </submittedName>
</protein>
<feature type="compositionally biased region" description="Polar residues" evidence="1">
    <location>
        <begin position="414"/>
        <end position="448"/>
    </location>
</feature>
<dbReference type="InterPro" id="IPR026069">
    <property type="entry name" value="Fuzzy"/>
</dbReference>
<evidence type="ECO:0000259" key="3">
    <source>
        <dbReference type="Pfam" id="PF19037"/>
    </source>
</evidence>
<dbReference type="InterPro" id="IPR043972">
    <property type="entry name" value="FUZ/MON1/HPS1_longin_1"/>
</dbReference>
<feature type="compositionally biased region" description="Low complexity" evidence="1">
    <location>
        <begin position="463"/>
        <end position="492"/>
    </location>
</feature>